<gene>
    <name evidence="2" type="ORF">CCAM_LOCUS15186</name>
</gene>
<dbReference type="AlphaFoldDB" id="A0A484LAN5"/>
<dbReference type="Pfam" id="PF01535">
    <property type="entry name" value="PPR"/>
    <property type="match status" value="2"/>
</dbReference>
<dbReference type="PANTHER" id="PTHR47262">
    <property type="entry name" value="OS02G0132600 PROTEIN"/>
    <property type="match status" value="1"/>
</dbReference>
<organism evidence="2 3">
    <name type="scientific">Cuscuta campestris</name>
    <dbReference type="NCBI Taxonomy" id="132261"/>
    <lineage>
        <taxon>Eukaryota</taxon>
        <taxon>Viridiplantae</taxon>
        <taxon>Streptophyta</taxon>
        <taxon>Embryophyta</taxon>
        <taxon>Tracheophyta</taxon>
        <taxon>Spermatophyta</taxon>
        <taxon>Magnoliopsida</taxon>
        <taxon>eudicotyledons</taxon>
        <taxon>Gunneridae</taxon>
        <taxon>Pentapetalae</taxon>
        <taxon>asterids</taxon>
        <taxon>lamiids</taxon>
        <taxon>Solanales</taxon>
        <taxon>Convolvulaceae</taxon>
        <taxon>Cuscuteae</taxon>
        <taxon>Cuscuta</taxon>
        <taxon>Cuscuta subgen. Grammica</taxon>
        <taxon>Cuscuta sect. Cleistogrammica</taxon>
    </lineage>
</organism>
<accession>A0A484LAN5</accession>
<reference evidence="2 3" key="1">
    <citation type="submission" date="2018-04" db="EMBL/GenBank/DDBJ databases">
        <authorList>
            <person name="Vogel A."/>
        </authorList>
    </citation>
    <scope>NUCLEOTIDE SEQUENCE [LARGE SCALE GENOMIC DNA]</scope>
</reference>
<evidence type="ECO:0008006" key="4">
    <source>
        <dbReference type="Google" id="ProtNLM"/>
    </source>
</evidence>
<dbReference type="PANTHER" id="PTHR47262:SF1">
    <property type="entry name" value="OS02G0132600 PROTEIN"/>
    <property type="match status" value="1"/>
</dbReference>
<protein>
    <recommendedName>
        <fullName evidence="4">Pentacotripeptide-repeat region of PRORP domain-containing protein</fullName>
    </recommendedName>
</protein>
<dbReference type="Gene3D" id="1.25.40.10">
    <property type="entry name" value="Tetratricopeptide repeat domain"/>
    <property type="match status" value="1"/>
</dbReference>
<dbReference type="OrthoDB" id="767661at2759"/>
<evidence type="ECO:0000313" key="2">
    <source>
        <dbReference type="EMBL" id="VFQ73410.1"/>
    </source>
</evidence>
<name>A0A484LAN5_9ASTE</name>
<dbReference type="InterPro" id="IPR011990">
    <property type="entry name" value="TPR-like_helical_dom_sf"/>
</dbReference>
<proteinExistence type="predicted"/>
<evidence type="ECO:0000256" key="1">
    <source>
        <dbReference type="ARBA" id="ARBA00022737"/>
    </source>
</evidence>
<dbReference type="Proteomes" id="UP000595140">
    <property type="component" value="Unassembled WGS sequence"/>
</dbReference>
<keyword evidence="1" id="KW-0677">Repeat</keyword>
<evidence type="ECO:0000313" key="3">
    <source>
        <dbReference type="Proteomes" id="UP000595140"/>
    </source>
</evidence>
<sequence>MKDFDRAYRIIKDLGKFNLLPTVNMYNAIMAGYFRQVHQDNSTTKLTQFLNPSSKQIQLEALVQRCERLTVAGRGGGKGRPRKSWKEVVKHELRLLALNEDMTLDNSNWRLRTRVVVWAFMLLNLQKDFHGGLMVFKQMEDANVKPDSQSFSYLINNCKSEQDINKFFNEMKHAEVHVTKHVCMALINAYAACGQFMKAKQVISDGRVPIKSLNEVKSVLVSALASHGQVSDALDIYEEIKKSKGNLAPKAVICLIEHMQCEGNLDRLLHLLGELDDKDYWVDAAFRIISYSIRHEHFGPIMHLLKKLKDIYCNDEVARHILFDEIFFLVVEKDPIDLELGWNMLQAIKHELGVIPSRKSLDVLLSACQSSKDVSFCFKIWEEYQKAGLPYNILSYLRMYQVLLALGLLEPATTLLSNIPHEDPHICYVINACQTAYTNSSQDKMKVSILSTSVSSNAFRLFCEVHDHKPA</sequence>
<keyword evidence="3" id="KW-1185">Reference proteome</keyword>
<dbReference type="EMBL" id="OOIL02001193">
    <property type="protein sequence ID" value="VFQ73410.1"/>
    <property type="molecule type" value="Genomic_DNA"/>
</dbReference>
<dbReference type="InterPro" id="IPR002885">
    <property type="entry name" value="PPR_rpt"/>
</dbReference>